<evidence type="ECO:0000313" key="4">
    <source>
        <dbReference type="Proteomes" id="UP001304769"/>
    </source>
</evidence>
<comment type="caution">
    <text evidence="3">The sequence shown here is derived from an EMBL/GenBank/DDBJ whole genome shotgun (WGS) entry which is preliminary data.</text>
</comment>
<feature type="transmembrane region" description="Helical" evidence="1">
    <location>
        <begin position="174"/>
        <end position="193"/>
    </location>
</feature>
<feature type="transmembrane region" description="Helical" evidence="1">
    <location>
        <begin position="136"/>
        <end position="154"/>
    </location>
</feature>
<evidence type="ECO:0000259" key="2">
    <source>
        <dbReference type="Pfam" id="PF01569"/>
    </source>
</evidence>
<feature type="transmembrane region" description="Helical" evidence="1">
    <location>
        <begin position="108"/>
        <end position="129"/>
    </location>
</feature>
<keyword evidence="4" id="KW-1185">Reference proteome</keyword>
<dbReference type="EMBL" id="JAYGGQ010000010">
    <property type="protein sequence ID" value="MEA5455810.1"/>
    <property type="molecule type" value="Genomic_DNA"/>
</dbReference>
<dbReference type="InterPro" id="IPR000326">
    <property type="entry name" value="PAP2/HPO"/>
</dbReference>
<feature type="transmembrane region" description="Helical" evidence="1">
    <location>
        <begin position="12"/>
        <end position="31"/>
    </location>
</feature>
<keyword evidence="1" id="KW-0472">Membrane</keyword>
<dbReference type="Pfam" id="PF01569">
    <property type="entry name" value="PAP2"/>
    <property type="match status" value="1"/>
</dbReference>
<proteinExistence type="predicted"/>
<evidence type="ECO:0000313" key="3">
    <source>
        <dbReference type="EMBL" id="MEA5455810.1"/>
    </source>
</evidence>
<organism evidence="3 4">
    <name type="scientific">Sinomonas terricola</name>
    <dbReference type="NCBI Taxonomy" id="3110330"/>
    <lineage>
        <taxon>Bacteria</taxon>
        <taxon>Bacillati</taxon>
        <taxon>Actinomycetota</taxon>
        <taxon>Actinomycetes</taxon>
        <taxon>Micrococcales</taxon>
        <taxon>Micrococcaceae</taxon>
        <taxon>Sinomonas</taxon>
    </lineage>
</organism>
<name>A0ABU5T8F6_9MICC</name>
<dbReference type="Proteomes" id="UP001304769">
    <property type="component" value="Unassembled WGS sequence"/>
</dbReference>
<dbReference type="RefSeq" id="WP_323279692.1">
    <property type="nucleotide sequence ID" value="NZ_JAYGGQ010000010.1"/>
</dbReference>
<keyword evidence="1" id="KW-0812">Transmembrane</keyword>
<sequence length="201" mass="20888">MLSGLPGRYAAARVITEVFQPPIVVAVMMVLSPAGTPGFPGTLWYGVIAAVFTCVVPFLVLVALVRAGKVSDHHVSDRRQRGPVLALSLVIVLVGLGVLALLRAPASVIAMVLALVGGIVLLALVSLVWKISGHAAAITSAAVSFMFLFGPEWWPALLLVPVVVWSRLVLRAHTAAQLAAGAVLGGAVIVGLWRGLLGWLG</sequence>
<protein>
    <submittedName>
        <fullName evidence="3">Phosphatase PAP2 family protein</fullName>
    </submittedName>
</protein>
<evidence type="ECO:0000256" key="1">
    <source>
        <dbReference type="SAM" id="Phobius"/>
    </source>
</evidence>
<reference evidence="3 4" key="1">
    <citation type="submission" date="2023-12" db="EMBL/GenBank/DDBJ databases">
        <title>Sinomonas terricola sp. nov, isolated from litchi orchard soil in Guangdong, PR China.</title>
        <authorList>
            <person name="Jiaxin W."/>
            <person name="Yang Z."/>
            <person name="Honghui Z."/>
        </authorList>
    </citation>
    <scope>NUCLEOTIDE SEQUENCE [LARGE SCALE GENOMIC DNA]</scope>
    <source>
        <strain evidence="3 4">JGH33</strain>
    </source>
</reference>
<keyword evidence="1" id="KW-1133">Transmembrane helix</keyword>
<feature type="domain" description="Phosphatidic acid phosphatase type 2/haloperoxidase" evidence="2">
    <location>
        <begin position="131"/>
        <end position="194"/>
    </location>
</feature>
<feature type="transmembrane region" description="Helical" evidence="1">
    <location>
        <begin position="84"/>
        <end position="102"/>
    </location>
</feature>
<feature type="transmembrane region" description="Helical" evidence="1">
    <location>
        <begin position="43"/>
        <end position="64"/>
    </location>
</feature>
<accession>A0ABU5T8F6</accession>
<gene>
    <name evidence="3" type="ORF">SPF06_13830</name>
</gene>